<dbReference type="PANTHER" id="PTHR31672:SF13">
    <property type="entry name" value="F-BOX PROTEIN CPR30-LIKE"/>
    <property type="match status" value="1"/>
</dbReference>
<proteinExistence type="predicted"/>
<dbReference type="InterPro" id="IPR050796">
    <property type="entry name" value="SCF_F-box_component"/>
</dbReference>
<dbReference type="eggNOG" id="ENOG502SQQJ">
    <property type="taxonomic scope" value="Eukaryota"/>
</dbReference>
<dbReference type="EMBL" id="KI630827">
    <property type="protein sequence ID" value="EYU32680.1"/>
    <property type="molecule type" value="Genomic_DNA"/>
</dbReference>
<accession>A0A022R1I3</accession>
<dbReference type="InterPro" id="IPR017451">
    <property type="entry name" value="F-box-assoc_interact_dom"/>
</dbReference>
<name>A0A022R1I3_ERYGU</name>
<feature type="non-terminal residue" evidence="2">
    <location>
        <position position="336"/>
    </location>
</feature>
<keyword evidence="3" id="KW-1185">Reference proteome</keyword>
<evidence type="ECO:0000313" key="2">
    <source>
        <dbReference type="EMBL" id="EYU32680.1"/>
    </source>
</evidence>
<gene>
    <name evidence="2" type="ORF">MIMGU_mgv1a024438mg</name>
</gene>
<dbReference type="NCBIfam" id="TIGR01640">
    <property type="entry name" value="F_box_assoc_1"/>
    <property type="match status" value="1"/>
</dbReference>
<dbReference type="PANTHER" id="PTHR31672">
    <property type="entry name" value="BNACNNG10540D PROTEIN"/>
    <property type="match status" value="1"/>
</dbReference>
<reference evidence="2 3" key="1">
    <citation type="journal article" date="2013" name="Proc. Natl. Acad. Sci. U.S.A.">
        <title>Fine-scale variation in meiotic recombination in Mimulus inferred from population shotgun sequencing.</title>
        <authorList>
            <person name="Hellsten U."/>
            <person name="Wright K.M."/>
            <person name="Jenkins J."/>
            <person name="Shu S."/>
            <person name="Yuan Y."/>
            <person name="Wessler S.R."/>
            <person name="Schmutz J."/>
            <person name="Willis J.H."/>
            <person name="Rokhsar D.S."/>
        </authorList>
    </citation>
    <scope>NUCLEOTIDE SEQUENCE [LARGE SCALE GENOMIC DNA]</scope>
    <source>
        <strain evidence="3">cv. DUN x IM62</strain>
    </source>
</reference>
<sequence>MAAEFENIIPFEIIEIILSKSHSWNTIISDPAFVENYLRSSSENSPSNLFVSTYQMKGTEIGFSRLKFEDGKINGDGILENIPSGFNIIFAECNGLLLMASSTNPFFRRRYALCNPTTRQKTLVAFPDAFNEGNVVSHGVCYDHATNDFKIVMIAERNYAVYSCNDESWTRKKLFRTAYYSVTCAPGIFVDGATYWVLREQNRTHVVYFDSRTDELKFLPKPEELNSSDYDGYNLYISLACLRGGLCLYCMYNDSSRVRMWMKEKGIFVNCWNEFATIENFPKEIWWSEAIGSVENKIVIQIPGNKFVYYSPSENTIEEVVEDTDIPFGRLIPYRN</sequence>
<dbReference type="Pfam" id="PF07734">
    <property type="entry name" value="FBA_1"/>
    <property type="match status" value="1"/>
</dbReference>
<feature type="domain" description="F-box associated beta-propeller type 1" evidence="1">
    <location>
        <begin position="91"/>
        <end position="288"/>
    </location>
</feature>
<dbReference type="InterPro" id="IPR006527">
    <property type="entry name" value="F-box-assoc_dom_typ1"/>
</dbReference>
<protein>
    <recommendedName>
        <fullName evidence="1">F-box associated beta-propeller type 1 domain-containing protein</fullName>
    </recommendedName>
</protein>
<evidence type="ECO:0000313" key="3">
    <source>
        <dbReference type="Proteomes" id="UP000030748"/>
    </source>
</evidence>
<organism evidence="2 3">
    <name type="scientific">Erythranthe guttata</name>
    <name type="common">Yellow monkey flower</name>
    <name type="synonym">Mimulus guttatus</name>
    <dbReference type="NCBI Taxonomy" id="4155"/>
    <lineage>
        <taxon>Eukaryota</taxon>
        <taxon>Viridiplantae</taxon>
        <taxon>Streptophyta</taxon>
        <taxon>Embryophyta</taxon>
        <taxon>Tracheophyta</taxon>
        <taxon>Spermatophyta</taxon>
        <taxon>Magnoliopsida</taxon>
        <taxon>eudicotyledons</taxon>
        <taxon>Gunneridae</taxon>
        <taxon>Pentapetalae</taxon>
        <taxon>asterids</taxon>
        <taxon>lamiids</taxon>
        <taxon>Lamiales</taxon>
        <taxon>Phrymaceae</taxon>
        <taxon>Erythranthe</taxon>
    </lineage>
</organism>
<evidence type="ECO:0000259" key="1">
    <source>
        <dbReference type="Pfam" id="PF07734"/>
    </source>
</evidence>
<dbReference type="AlphaFoldDB" id="A0A022R1I3"/>
<dbReference type="Proteomes" id="UP000030748">
    <property type="component" value="Unassembled WGS sequence"/>
</dbReference>